<protein>
    <submittedName>
        <fullName evidence="1">54S ribosomal protein img2, mitochondrial</fullName>
    </submittedName>
</protein>
<comment type="caution">
    <text evidence="1">The sequence shown here is derived from an EMBL/GenBank/DDBJ whole genome shotgun (WGS) entry which is preliminary data.</text>
</comment>
<evidence type="ECO:0000313" key="2">
    <source>
        <dbReference type="Proteomes" id="UP001281147"/>
    </source>
</evidence>
<dbReference type="EMBL" id="JAUTXU010000048">
    <property type="protein sequence ID" value="KAK3715567.1"/>
    <property type="molecule type" value="Genomic_DNA"/>
</dbReference>
<keyword evidence="1" id="KW-0689">Ribosomal protein</keyword>
<evidence type="ECO:0000313" key="1">
    <source>
        <dbReference type="EMBL" id="KAK3715567.1"/>
    </source>
</evidence>
<keyword evidence="1" id="KW-0687">Ribonucleoprotein</keyword>
<sequence>MSQQRREDRNLTASRTAPATYPPPSMKSLPRPKISRASRRTAHPPKQRPYPTRQYPHPTNTHRTLNPEPITPLPESESAPNLPYFVTRTKSNELPIYTDFKRGGNLKLTLVRKVDGDKEVLRDELRGVLRLGRKEDCVVNAVTGQVVIKGHWKGEVERFLRVRRF</sequence>
<dbReference type="Proteomes" id="UP001281147">
    <property type="component" value="Unassembled WGS sequence"/>
</dbReference>
<name>A0ACC3NG99_9PEZI</name>
<proteinExistence type="predicted"/>
<organism evidence="1 2">
    <name type="scientific">Vermiconidia calcicola</name>
    <dbReference type="NCBI Taxonomy" id="1690605"/>
    <lineage>
        <taxon>Eukaryota</taxon>
        <taxon>Fungi</taxon>
        <taxon>Dikarya</taxon>
        <taxon>Ascomycota</taxon>
        <taxon>Pezizomycotina</taxon>
        <taxon>Dothideomycetes</taxon>
        <taxon>Dothideomycetidae</taxon>
        <taxon>Mycosphaerellales</taxon>
        <taxon>Extremaceae</taxon>
        <taxon>Vermiconidia</taxon>
    </lineage>
</organism>
<reference evidence="1" key="1">
    <citation type="submission" date="2023-07" db="EMBL/GenBank/DDBJ databases">
        <title>Black Yeasts Isolated from many extreme environments.</title>
        <authorList>
            <person name="Coleine C."/>
            <person name="Stajich J.E."/>
            <person name="Selbmann L."/>
        </authorList>
    </citation>
    <scope>NUCLEOTIDE SEQUENCE</scope>
    <source>
        <strain evidence="1">CCFEE 5714</strain>
    </source>
</reference>
<accession>A0ACC3NG99</accession>
<gene>
    <name evidence="1" type="primary">img2_2</name>
    <name evidence="1" type="ORF">LTR37_007055</name>
</gene>
<keyword evidence="2" id="KW-1185">Reference proteome</keyword>